<dbReference type="AlphaFoldDB" id="A0A318DB47"/>
<feature type="signal peptide" evidence="1">
    <location>
        <begin position="1"/>
        <end position="25"/>
    </location>
</feature>
<accession>A0A318DB47</accession>
<dbReference type="RefSeq" id="WP_110200438.1">
    <property type="nucleotide sequence ID" value="NZ_QICH01000001.1"/>
</dbReference>
<dbReference type="Proteomes" id="UP000247689">
    <property type="component" value="Unassembled WGS sequence"/>
</dbReference>
<dbReference type="OrthoDB" id="9881914at2"/>
<feature type="chain" id="PRO_5016305544" description="DUF2946 domain-containing protein" evidence="1">
    <location>
        <begin position="26"/>
        <end position="94"/>
    </location>
</feature>
<evidence type="ECO:0008006" key="4">
    <source>
        <dbReference type="Google" id="ProtNLM"/>
    </source>
</evidence>
<evidence type="ECO:0000256" key="1">
    <source>
        <dbReference type="SAM" id="SignalP"/>
    </source>
</evidence>
<sequence length="94" mass="10461">MKNLLRHSIIIAALLSMALLSVAHANSPMHQDAKELQECSYCLHHAGTFLHTAPHTVTVPQPLEGSSERIVYNQSTIFVRAIRPFFVRGPPQFA</sequence>
<reference evidence="2 3" key="1">
    <citation type="submission" date="2018-05" db="EMBL/GenBank/DDBJ databases">
        <title>Kangiella spongicola genome sequence.</title>
        <authorList>
            <person name="Maclea K.S."/>
            <person name="Goen A.E."/>
            <person name="Kelley C."/>
            <person name="Underriner A."/>
            <person name="Silverwood T."/>
            <person name="Trachtenberg A.M."/>
        </authorList>
    </citation>
    <scope>NUCLEOTIDE SEQUENCE [LARGE SCALE GENOMIC DNA]</scope>
    <source>
        <strain evidence="2 3">ATCC BAA-2076</strain>
    </source>
</reference>
<name>A0A318DB47_9GAMM</name>
<protein>
    <recommendedName>
        <fullName evidence="4">DUF2946 domain-containing protein</fullName>
    </recommendedName>
</protein>
<keyword evidence="1" id="KW-0732">Signal</keyword>
<organism evidence="2 3">
    <name type="scientific">Kangiella spongicola</name>
    <dbReference type="NCBI Taxonomy" id="796379"/>
    <lineage>
        <taxon>Bacteria</taxon>
        <taxon>Pseudomonadati</taxon>
        <taxon>Pseudomonadota</taxon>
        <taxon>Gammaproteobacteria</taxon>
        <taxon>Kangiellales</taxon>
        <taxon>Kangiellaceae</taxon>
        <taxon>Kangiella</taxon>
    </lineage>
</organism>
<evidence type="ECO:0000313" key="2">
    <source>
        <dbReference type="EMBL" id="PXF64434.1"/>
    </source>
</evidence>
<proteinExistence type="predicted"/>
<evidence type="ECO:0000313" key="3">
    <source>
        <dbReference type="Proteomes" id="UP000247689"/>
    </source>
</evidence>
<dbReference type="EMBL" id="QICH01000001">
    <property type="protein sequence ID" value="PXF64434.1"/>
    <property type="molecule type" value="Genomic_DNA"/>
</dbReference>
<gene>
    <name evidence="2" type="ORF">DL796_04650</name>
</gene>
<keyword evidence="3" id="KW-1185">Reference proteome</keyword>
<comment type="caution">
    <text evidence="2">The sequence shown here is derived from an EMBL/GenBank/DDBJ whole genome shotgun (WGS) entry which is preliminary data.</text>
</comment>